<comment type="caution">
    <text evidence="8">The sequence shown here is derived from an EMBL/GenBank/DDBJ whole genome shotgun (WGS) entry which is preliminary data.</text>
</comment>
<sequence length="546" mass="62356">MLLQTQSLTTHLSLPLPPSKPTPKFPSFTPIKQNPFRRTRFRALRCSLSAVSEPTQLETKTHKPVPAEVSRTIMELVSVGTLSTLTQEGWPLGIGVRFAVDPEGTPVLCLNASNRQFSIDRRSSFHVQLEQSGLRTPQCTILGSIDKPENRAMLKYLHSVWKKRFGEEVDEDLIYVVSVERVLQLEDFKEVGMWVTSSDYKNAQPDPLRDFAVKLVNEINTNNIEDINRFCNIYADLNFQVSEAKLVWVDRLGFDLRLWSPQEGIFEIRIPFSREVTDEKGAKSMFNCMSQLAWEVEKNFHAPDFERVKQQEIQISEMGYAQLVIGPAGSGKSTYCSSLHEHCTAIGRSINIVNLDPAAENFDYPVAMDIRELVSLEDVMEELGLGPNENLDEWLTEELDNYTDDDYLIFDCPGQIELFSHVPVLRNFVEHLQRKNFKVCVVYLLDSQFITDVTKFISGCMASLSAMIQLELPHVNILSKMDLAPRKKDIEDFLYPEPQVLLSELNQRMAPQFAKLNKSLIELVDDYSMVSFLPLDLRKSSRLTIY</sequence>
<dbReference type="EMBL" id="RDQH01000335">
    <property type="protein sequence ID" value="RXH89059.1"/>
    <property type="molecule type" value="Genomic_DNA"/>
</dbReference>
<dbReference type="InterPro" id="IPR004130">
    <property type="entry name" value="Gpn"/>
</dbReference>
<reference evidence="8 9" key="1">
    <citation type="submission" date="2018-10" db="EMBL/GenBank/DDBJ databases">
        <title>A high-quality apple genome assembly.</title>
        <authorList>
            <person name="Hu J."/>
        </authorList>
    </citation>
    <scope>NUCLEOTIDE SEQUENCE [LARGE SCALE GENOMIC DNA]</scope>
    <source>
        <strain evidence="9">cv. HFTH1</strain>
        <tissue evidence="8">Young leaf</tissue>
    </source>
</reference>
<feature type="domain" description="DUF2470" evidence="7">
    <location>
        <begin position="215"/>
        <end position="285"/>
    </location>
</feature>
<dbReference type="GO" id="GO:0003924">
    <property type="term" value="F:GTPase activity"/>
    <property type="evidence" value="ECO:0007669"/>
    <property type="project" value="TreeGrafter"/>
</dbReference>
<dbReference type="Gene3D" id="3.20.180.10">
    <property type="entry name" value="PNP-oxidase-like"/>
    <property type="match status" value="1"/>
</dbReference>
<proteinExistence type="inferred from homology"/>
<dbReference type="GO" id="GO:0005525">
    <property type="term" value="F:GTP binding"/>
    <property type="evidence" value="ECO:0007669"/>
    <property type="project" value="UniProtKB-KW"/>
</dbReference>
<dbReference type="Pfam" id="PF03029">
    <property type="entry name" value="ATP_bind_1"/>
    <property type="match status" value="1"/>
</dbReference>
<feature type="compositionally biased region" description="Pro residues" evidence="6">
    <location>
        <begin position="15"/>
        <end position="24"/>
    </location>
</feature>
<evidence type="ECO:0000256" key="2">
    <source>
        <dbReference type="ARBA" id="ARBA00014587"/>
    </source>
</evidence>
<dbReference type="SUPFAM" id="SSF50475">
    <property type="entry name" value="FMN-binding split barrel"/>
    <property type="match status" value="1"/>
</dbReference>
<evidence type="ECO:0000313" key="9">
    <source>
        <dbReference type="Proteomes" id="UP000290289"/>
    </source>
</evidence>
<evidence type="ECO:0000256" key="5">
    <source>
        <dbReference type="ARBA" id="ARBA00023134"/>
    </source>
</evidence>
<accession>A0A498J046</accession>
<dbReference type="Proteomes" id="UP000290289">
    <property type="component" value="Chromosome 9"/>
</dbReference>
<comment type="similarity">
    <text evidence="1">Belongs to the GPN-loop GTPase family.</text>
</comment>
<feature type="compositionally biased region" description="Low complexity" evidence="6">
    <location>
        <begin position="1"/>
        <end position="14"/>
    </location>
</feature>
<dbReference type="PANTHER" id="PTHR21231:SF7">
    <property type="entry name" value="GPN-LOOP GTPASE 3"/>
    <property type="match status" value="1"/>
</dbReference>
<dbReference type="InterPro" id="IPR030228">
    <property type="entry name" value="Gpn3"/>
</dbReference>
<keyword evidence="3" id="KW-0547">Nucleotide-binding</keyword>
<dbReference type="AlphaFoldDB" id="A0A498J046"/>
<keyword evidence="4" id="KW-0378">Hydrolase</keyword>
<evidence type="ECO:0000256" key="6">
    <source>
        <dbReference type="SAM" id="MobiDB-lite"/>
    </source>
</evidence>
<dbReference type="Pfam" id="PF10615">
    <property type="entry name" value="DUF2470"/>
    <property type="match status" value="1"/>
</dbReference>
<feature type="region of interest" description="Disordered" evidence="6">
    <location>
        <begin position="1"/>
        <end position="32"/>
    </location>
</feature>
<dbReference type="STRING" id="3750.A0A498J046"/>
<keyword evidence="5" id="KW-0342">GTP-binding</keyword>
<gene>
    <name evidence="8" type="ORF">DVH24_000658</name>
</gene>
<evidence type="ECO:0000256" key="1">
    <source>
        <dbReference type="ARBA" id="ARBA00005290"/>
    </source>
</evidence>
<dbReference type="InterPro" id="IPR012349">
    <property type="entry name" value="Split_barrel_FMN-bd"/>
</dbReference>
<dbReference type="Gene3D" id="3.40.50.300">
    <property type="entry name" value="P-loop containing nucleotide triphosphate hydrolases"/>
    <property type="match status" value="1"/>
</dbReference>
<dbReference type="InterPro" id="IPR037119">
    <property type="entry name" value="Haem_oxidase_HugZ-like_sf"/>
</dbReference>
<evidence type="ECO:0000313" key="8">
    <source>
        <dbReference type="EMBL" id="RXH89059.1"/>
    </source>
</evidence>
<dbReference type="Gene3D" id="2.30.110.10">
    <property type="entry name" value="Electron Transport, Fmn-binding Protein, Chain A"/>
    <property type="match status" value="1"/>
</dbReference>
<evidence type="ECO:0000256" key="3">
    <source>
        <dbReference type="ARBA" id="ARBA00022741"/>
    </source>
</evidence>
<dbReference type="SUPFAM" id="SSF52540">
    <property type="entry name" value="P-loop containing nucleoside triphosphate hydrolases"/>
    <property type="match status" value="1"/>
</dbReference>
<dbReference type="CDD" id="cd17872">
    <property type="entry name" value="GPN3"/>
    <property type="match status" value="1"/>
</dbReference>
<name>A0A498J046_MALDO</name>
<keyword evidence="9" id="KW-1185">Reference proteome</keyword>
<evidence type="ECO:0000259" key="7">
    <source>
        <dbReference type="Pfam" id="PF10615"/>
    </source>
</evidence>
<dbReference type="InterPro" id="IPR027417">
    <property type="entry name" value="P-loop_NTPase"/>
</dbReference>
<dbReference type="FunFam" id="3.40.50.300:FF:000552">
    <property type="entry name" value="GPN-loop GTPase 3"/>
    <property type="match status" value="1"/>
</dbReference>
<dbReference type="FunFam" id="2.30.110.10:FF:000015">
    <property type="entry name" value="Glutamyl-tRNA reductase-binding protein, chloroplastic"/>
    <property type="match status" value="1"/>
</dbReference>
<dbReference type="PANTHER" id="PTHR21231">
    <property type="entry name" value="XPA-BINDING PROTEIN 1-RELATED"/>
    <property type="match status" value="1"/>
</dbReference>
<protein>
    <recommendedName>
        <fullName evidence="2">GPN-loop GTPase 3</fullName>
    </recommendedName>
</protein>
<organism evidence="8 9">
    <name type="scientific">Malus domestica</name>
    <name type="common">Apple</name>
    <name type="synonym">Pyrus malus</name>
    <dbReference type="NCBI Taxonomy" id="3750"/>
    <lineage>
        <taxon>Eukaryota</taxon>
        <taxon>Viridiplantae</taxon>
        <taxon>Streptophyta</taxon>
        <taxon>Embryophyta</taxon>
        <taxon>Tracheophyta</taxon>
        <taxon>Spermatophyta</taxon>
        <taxon>Magnoliopsida</taxon>
        <taxon>eudicotyledons</taxon>
        <taxon>Gunneridae</taxon>
        <taxon>Pentapetalae</taxon>
        <taxon>rosids</taxon>
        <taxon>fabids</taxon>
        <taxon>Rosales</taxon>
        <taxon>Rosaceae</taxon>
        <taxon>Amygdaloideae</taxon>
        <taxon>Maleae</taxon>
        <taxon>Malus</taxon>
    </lineage>
</organism>
<evidence type="ECO:0000256" key="4">
    <source>
        <dbReference type="ARBA" id="ARBA00022801"/>
    </source>
</evidence>
<dbReference type="InterPro" id="IPR019595">
    <property type="entry name" value="DUF2470"/>
</dbReference>